<dbReference type="SUPFAM" id="SSF103473">
    <property type="entry name" value="MFS general substrate transporter"/>
    <property type="match status" value="1"/>
</dbReference>
<dbReference type="InterPro" id="IPR036259">
    <property type="entry name" value="MFS_trans_sf"/>
</dbReference>
<keyword evidence="1" id="KW-1133">Transmembrane helix</keyword>
<feature type="transmembrane region" description="Helical" evidence="1">
    <location>
        <begin position="94"/>
        <end position="124"/>
    </location>
</feature>
<evidence type="ECO:0008006" key="4">
    <source>
        <dbReference type="Google" id="ProtNLM"/>
    </source>
</evidence>
<feature type="transmembrane region" description="Helical" evidence="1">
    <location>
        <begin position="63"/>
        <end position="82"/>
    </location>
</feature>
<dbReference type="AlphaFoldDB" id="A0A657IXC1"/>
<dbReference type="EMBL" id="LWGZ01000236">
    <property type="protein sequence ID" value="OAX66491.1"/>
    <property type="molecule type" value="Genomic_DNA"/>
</dbReference>
<keyword evidence="1" id="KW-0472">Membrane</keyword>
<proteinExistence type="predicted"/>
<dbReference type="Proteomes" id="UP000092021">
    <property type="component" value="Unassembled WGS sequence"/>
</dbReference>
<organism evidence="2 3">
    <name type="scientific">Rothia kristinae</name>
    <dbReference type="NCBI Taxonomy" id="37923"/>
    <lineage>
        <taxon>Bacteria</taxon>
        <taxon>Bacillati</taxon>
        <taxon>Actinomycetota</taxon>
        <taxon>Actinomycetes</taxon>
        <taxon>Micrococcales</taxon>
        <taxon>Micrococcaceae</taxon>
        <taxon>Rothia</taxon>
    </lineage>
</organism>
<feature type="transmembrane region" description="Helical" evidence="1">
    <location>
        <begin position="21"/>
        <end position="43"/>
    </location>
</feature>
<evidence type="ECO:0000256" key="1">
    <source>
        <dbReference type="SAM" id="Phobius"/>
    </source>
</evidence>
<reference evidence="2 3" key="1">
    <citation type="submission" date="2016-04" db="EMBL/GenBank/DDBJ databases">
        <title>Identification of putative biosynthetic pathways for the production of bioactive secondary metabolites by the marine actinomycete Kocuria kristinae RUTW2-3.</title>
        <authorList>
            <person name="Waterworth S.C."/>
            <person name="Walmsley T.A."/>
            <person name="Matongo T."/>
            <person name="Davies-Coleman M.T."/>
            <person name="Dorrington R.A."/>
        </authorList>
    </citation>
    <scope>NUCLEOTIDE SEQUENCE [LARGE SCALE GENOMIC DNA]</scope>
    <source>
        <strain evidence="2 3">RUTW4-5</strain>
    </source>
</reference>
<evidence type="ECO:0000313" key="2">
    <source>
        <dbReference type="EMBL" id="OAX66491.1"/>
    </source>
</evidence>
<evidence type="ECO:0000313" key="3">
    <source>
        <dbReference type="Proteomes" id="UP000092021"/>
    </source>
</evidence>
<name>A0A657IXC1_9MICC</name>
<accession>A0A657IXC1</accession>
<sequence>MRRQEKTMITRTTGRRPVTDRAWLFAVLGIYLASGLSISAWLVRVPAIAQQLHLSAGPLGLLLLAQTLGAFLSVSASGMVVMRLGAQRTLWITFALMMLGGLGLAYAVSVLGSVTLAGIGLGLFGLGQPPTRWPRTCRARPWSGPWASSACP</sequence>
<protein>
    <recommendedName>
        <fullName evidence="4">Major facilitator superfamily (MFS) profile domain-containing protein</fullName>
    </recommendedName>
</protein>
<dbReference type="Gene3D" id="1.20.1250.20">
    <property type="entry name" value="MFS general substrate transporter like domains"/>
    <property type="match status" value="1"/>
</dbReference>
<keyword evidence="1" id="KW-0812">Transmembrane</keyword>
<comment type="caution">
    <text evidence="2">The sequence shown here is derived from an EMBL/GenBank/DDBJ whole genome shotgun (WGS) entry which is preliminary data.</text>
</comment>
<gene>
    <name evidence="2" type="ORF">A5N15_02675</name>
</gene>